<name>A0ABT6YR88_9BACT</name>
<proteinExistence type="predicted"/>
<keyword evidence="2" id="KW-1185">Reference proteome</keyword>
<gene>
    <name evidence="1" type="ORF">QM480_17180</name>
</gene>
<protein>
    <submittedName>
        <fullName evidence="1">Uncharacterized protein</fullName>
    </submittedName>
</protein>
<evidence type="ECO:0000313" key="1">
    <source>
        <dbReference type="EMBL" id="MDI9866078.1"/>
    </source>
</evidence>
<dbReference type="Proteomes" id="UP001236569">
    <property type="component" value="Unassembled WGS sequence"/>
</dbReference>
<dbReference type="RefSeq" id="WP_283370972.1">
    <property type="nucleotide sequence ID" value="NZ_JASHID010000014.1"/>
</dbReference>
<evidence type="ECO:0000313" key="2">
    <source>
        <dbReference type="Proteomes" id="UP001236569"/>
    </source>
</evidence>
<accession>A0ABT6YR88</accession>
<reference evidence="1 2" key="1">
    <citation type="submission" date="2023-05" db="EMBL/GenBank/DDBJ databases">
        <title>Novel species of genus Flectobacillus isolated from stream in China.</title>
        <authorList>
            <person name="Lu H."/>
        </authorList>
    </citation>
    <scope>NUCLEOTIDE SEQUENCE [LARGE SCALE GENOMIC DNA]</scope>
    <source>
        <strain evidence="1 2">DC10W</strain>
    </source>
</reference>
<comment type="caution">
    <text evidence="1">The sequence shown here is derived from an EMBL/GenBank/DDBJ whole genome shotgun (WGS) entry which is preliminary data.</text>
</comment>
<sequence length="265" mass="30180">MIAITTTHRPKANIGILEPEEPIKALTPSENEVRSAMIQSETNKQLGDMSAPELLALTAQVIKTAYTRLGLKQNSLDMDDLQQVIFFDLRGFLHLNSNEVLLALKNGLNGDYSGENGVFFNSSNFVQWIKRYISGKRREVTRKLILLKERTEQAPKPPLSDEELKKKLIEVTNQYADMIEENPKFEFIAPVWMLFEDLERLGVCSISNEQKRAIYDHVAGLPQNKSLSPDSLKKQARNIAYYRICKELVETKTRLLNQGITLKSI</sequence>
<organism evidence="1 2">
    <name type="scientific">Flectobacillus longus</name>
    <dbReference type="NCBI Taxonomy" id="2984207"/>
    <lineage>
        <taxon>Bacteria</taxon>
        <taxon>Pseudomonadati</taxon>
        <taxon>Bacteroidota</taxon>
        <taxon>Cytophagia</taxon>
        <taxon>Cytophagales</taxon>
        <taxon>Flectobacillaceae</taxon>
        <taxon>Flectobacillus</taxon>
    </lineage>
</organism>
<dbReference type="EMBL" id="JASHID010000014">
    <property type="protein sequence ID" value="MDI9866078.1"/>
    <property type="molecule type" value="Genomic_DNA"/>
</dbReference>